<dbReference type="InterPro" id="IPR051784">
    <property type="entry name" value="Nod_factor_ABC_transporter"/>
</dbReference>
<feature type="transmembrane region" description="Helical" evidence="5">
    <location>
        <begin position="169"/>
        <end position="188"/>
    </location>
</feature>
<keyword evidence="4 5" id="KW-0472">Membrane</keyword>
<reference evidence="7 8" key="1">
    <citation type="submission" date="2018-12" db="EMBL/GenBank/DDBJ databases">
        <title>The complete genome of the methanogenic archaea of the candidate phylum Verstraetearchaeota, obtained from the metagenome of underground thermal water.</title>
        <authorList>
            <person name="Kadnikov V.V."/>
            <person name="Mardanov A.V."/>
            <person name="Beletsky A.V."/>
            <person name="Karnachuk O.V."/>
            <person name="Ravin N.V."/>
        </authorList>
    </citation>
    <scope>NUCLEOTIDE SEQUENCE [LARGE SCALE GENOMIC DNA]</scope>
    <source>
        <strain evidence="7">Ch88</strain>
    </source>
</reference>
<dbReference type="Pfam" id="PF01061">
    <property type="entry name" value="ABC2_membrane"/>
    <property type="match status" value="1"/>
</dbReference>
<evidence type="ECO:0000259" key="6">
    <source>
        <dbReference type="PROSITE" id="PS51012"/>
    </source>
</evidence>
<dbReference type="Proteomes" id="UP000288215">
    <property type="component" value="Unassembled WGS sequence"/>
</dbReference>
<comment type="subcellular location">
    <subcellularLocation>
        <location evidence="1">Membrane</location>
        <topology evidence="1">Multi-pass membrane protein</topology>
    </subcellularLocation>
</comment>
<evidence type="ECO:0000256" key="5">
    <source>
        <dbReference type="SAM" id="Phobius"/>
    </source>
</evidence>
<sequence>MAQCTRKSALLEELEAAWAIAKKDIKIYYLKAPTLMFAILFPFAMFFAFAVGREMPVATLVPGLVSITVFFSASSIGPSALPLERRIKAYDRLVCAPISPYTVMVGKVLSGAIFGLVIGSIILAACLPVFGLQIISLPGLLLGLILASFCFSMLGIMLAMFPRENPGDVMLLLNFIRLPLIFISGIFIKIEMLPYWGQVASAFSPLTYANDLMRLALEGASAFDPLLSAALLISFSAAFLYIGRRIDLKFRE</sequence>
<dbReference type="AlphaFoldDB" id="A0A444L7Y6"/>
<feature type="transmembrane region" description="Helical" evidence="5">
    <location>
        <begin position="63"/>
        <end position="83"/>
    </location>
</feature>
<keyword evidence="3 5" id="KW-1133">Transmembrane helix</keyword>
<name>A0A444L7Y6_METS7</name>
<protein>
    <submittedName>
        <fullName evidence="7">Efflux ABC transporter, permease protein</fullName>
    </submittedName>
</protein>
<evidence type="ECO:0000313" key="8">
    <source>
        <dbReference type="Proteomes" id="UP000288215"/>
    </source>
</evidence>
<evidence type="ECO:0000256" key="4">
    <source>
        <dbReference type="ARBA" id="ARBA00023136"/>
    </source>
</evidence>
<keyword evidence="2 5" id="KW-0812">Transmembrane</keyword>
<dbReference type="InterPro" id="IPR013525">
    <property type="entry name" value="ABC2_TM"/>
</dbReference>
<dbReference type="GO" id="GO:0140359">
    <property type="term" value="F:ABC-type transporter activity"/>
    <property type="evidence" value="ECO:0007669"/>
    <property type="project" value="InterPro"/>
</dbReference>
<dbReference type="InterPro" id="IPR000412">
    <property type="entry name" value="ABC_2_transport"/>
</dbReference>
<feature type="transmembrane region" description="Helical" evidence="5">
    <location>
        <begin position="141"/>
        <end position="162"/>
    </location>
</feature>
<dbReference type="PIRSF" id="PIRSF006648">
    <property type="entry name" value="DrrB"/>
    <property type="match status" value="1"/>
</dbReference>
<dbReference type="InterPro" id="IPR047817">
    <property type="entry name" value="ABC2_TM_bact-type"/>
</dbReference>
<dbReference type="PANTHER" id="PTHR43229:SF2">
    <property type="entry name" value="NODULATION PROTEIN J"/>
    <property type="match status" value="1"/>
</dbReference>
<feature type="transmembrane region" description="Helical" evidence="5">
    <location>
        <begin position="222"/>
        <end position="242"/>
    </location>
</feature>
<evidence type="ECO:0000256" key="3">
    <source>
        <dbReference type="ARBA" id="ARBA00022989"/>
    </source>
</evidence>
<evidence type="ECO:0000256" key="2">
    <source>
        <dbReference type="ARBA" id="ARBA00022692"/>
    </source>
</evidence>
<comment type="caution">
    <text evidence="7">The sequence shown here is derived from an EMBL/GenBank/DDBJ whole genome shotgun (WGS) entry which is preliminary data.</text>
</comment>
<feature type="domain" description="ABC transmembrane type-2" evidence="6">
    <location>
        <begin position="25"/>
        <end position="250"/>
    </location>
</feature>
<dbReference type="EMBL" id="RXGA01000002">
    <property type="protein sequence ID" value="RWX73701.1"/>
    <property type="molecule type" value="Genomic_DNA"/>
</dbReference>
<dbReference type="PROSITE" id="PS51012">
    <property type="entry name" value="ABC_TM2"/>
    <property type="match status" value="1"/>
</dbReference>
<accession>A0A444L7Y6</accession>
<dbReference type="PANTHER" id="PTHR43229">
    <property type="entry name" value="NODULATION PROTEIN J"/>
    <property type="match status" value="1"/>
</dbReference>
<evidence type="ECO:0000313" key="7">
    <source>
        <dbReference type="EMBL" id="RWX73701.1"/>
    </source>
</evidence>
<organism evidence="7 8">
    <name type="scientific">Methanosuratincola subterraneus</name>
    <dbReference type="NCBI Taxonomy" id="2593994"/>
    <lineage>
        <taxon>Archaea</taxon>
        <taxon>Thermoproteota</taxon>
        <taxon>Methanosuratincolia</taxon>
        <taxon>Candidatus Methanomethylicales</taxon>
        <taxon>Candidatus Methanomethylicaceae</taxon>
        <taxon>Candidatus Methanosuratincola (ex Vanwonterghem et al. 2016)</taxon>
    </lineage>
</organism>
<proteinExistence type="predicted"/>
<feature type="transmembrane region" description="Helical" evidence="5">
    <location>
        <begin position="32"/>
        <end position="51"/>
    </location>
</feature>
<dbReference type="GO" id="GO:0043190">
    <property type="term" value="C:ATP-binding cassette (ABC) transporter complex"/>
    <property type="evidence" value="ECO:0007669"/>
    <property type="project" value="InterPro"/>
</dbReference>
<evidence type="ECO:0000256" key="1">
    <source>
        <dbReference type="ARBA" id="ARBA00004141"/>
    </source>
</evidence>
<gene>
    <name evidence="7" type="ORF">Metus_0480</name>
</gene>
<feature type="transmembrane region" description="Helical" evidence="5">
    <location>
        <begin position="108"/>
        <end position="135"/>
    </location>
</feature>